<evidence type="ECO:0000313" key="1">
    <source>
        <dbReference type="EMBL" id="CAB4265798.1"/>
    </source>
</evidence>
<dbReference type="AlphaFoldDB" id="A0A6J5WDJ9"/>
<dbReference type="EMBL" id="CAEKDK010000001">
    <property type="protein sequence ID" value="CAB4265798.1"/>
    <property type="molecule type" value="Genomic_DNA"/>
</dbReference>
<keyword evidence="4" id="KW-1185">Reference proteome</keyword>
<proteinExistence type="predicted"/>
<protein>
    <submittedName>
        <fullName evidence="2">Uncharacterized protein</fullName>
    </submittedName>
</protein>
<dbReference type="EMBL" id="CAEKKB010000001">
    <property type="protein sequence ID" value="CAB4296388.1"/>
    <property type="molecule type" value="Genomic_DNA"/>
</dbReference>
<dbReference type="Proteomes" id="UP000507245">
    <property type="component" value="Unassembled WGS sequence"/>
</dbReference>
<organism evidence="2 4">
    <name type="scientific">Prunus armeniaca</name>
    <name type="common">Apricot</name>
    <name type="synonym">Armeniaca vulgaris</name>
    <dbReference type="NCBI Taxonomy" id="36596"/>
    <lineage>
        <taxon>Eukaryota</taxon>
        <taxon>Viridiplantae</taxon>
        <taxon>Streptophyta</taxon>
        <taxon>Embryophyta</taxon>
        <taxon>Tracheophyta</taxon>
        <taxon>Spermatophyta</taxon>
        <taxon>Magnoliopsida</taxon>
        <taxon>eudicotyledons</taxon>
        <taxon>Gunneridae</taxon>
        <taxon>Pentapetalae</taxon>
        <taxon>rosids</taxon>
        <taxon>fabids</taxon>
        <taxon>Rosales</taxon>
        <taxon>Rosaceae</taxon>
        <taxon>Amygdaloideae</taxon>
        <taxon>Amygdaleae</taxon>
        <taxon>Prunus</taxon>
    </lineage>
</organism>
<name>A0A6J5WDJ9_PRUAR</name>
<reference evidence="4" key="1">
    <citation type="journal article" date="2020" name="Genome Biol.">
        <title>Gamete binning: chromosome-level and haplotype-resolved genome assembly enabled by high-throughput single-cell sequencing of gamete genomes.</title>
        <authorList>
            <person name="Campoy J.A."/>
            <person name="Sun H."/>
            <person name="Goel M."/>
            <person name="Jiao W.-B."/>
            <person name="Folz-Donahue K."/>
            <person name="Wang N."/>
            <person name="Rubio M."/>
            <person name="Liu C."/>
            <person name="Kukat C."/>
            <person name="Ruiz D."/>
            <person name="Huettel B."/>
            <person name="Schneeberger K."/>
        </authorList>
    </citation>
    <scope>NUCLEOTIDE SEQUENCE [LARGE SCALE GENOMIC DNA]</scope>
    <source>
        <strain evidence="4">cv. Rojo Pasion</strain>
    </source>
</reference>
<evidence type="ECO:0000313" key="3">
    <source>
        <dbReference type="Proteomes" id="UP000507222"/>
    </source>
</evidence>
<dbReference type="Proteomes" id="UP000507222">
    <property type="component" value="Unassembled WGS sequence"/>
</dbReference>
<evidence type="ECO:0000313" key="4">
    <source>
        <dbReference type="Proteomes" id="UP000507245"/>
    </source>
</evidence>
<reference evidence="2 3" key="2">
    <citation type="submission" date="2020-05" db="EMBL/GenBank/DDBJ databases">
        <authorList>
            <person name="Campoy J."/>
            <person name="Schneeberger K."/>
            <person name="Spophaly S."/>
        </authorList>
    </citation>
    <scope>NUCLEOTIDE SEQUENCE [LARGE SCALE GENOMIC DNA]</scope>
    <source>
        <strain evidence="2">PruArmRojPasFocal</strain>
    </source>
</reference>
<accession>A0A6J5WDJ9</accession>
<sequence>MEKGRISLHYATAACDSESVFELKGSPLSYADINYSRQHHPLQNNIAPFMVGSKSRTRKISIDQHPSDTKPKGYTLLIA</sequence>
<gene>
    <name evidence="1" type="ORF">CURHAP_LOCUS7985</name>
    <name evidence="2" type="ORF">ORAREDHAP_LOCUS7980</name>
</gene>
<evidence type="ECO:0000313" key="2">
    <source>
        <dbReference type="EMBL" id="CAB4296388.1"/>
    </source>
</evidence>